<comment type="caution">
    <text evidence="1">The sequence shown here is derived from an EMBL/GenBank/DDBJ whole genome shotgun (WGS) entry which is preliminary data.</text>
</comment>
<dbReference type="OrthoDB" id="5512353at2"/>
<dbReference type="AlphaFoldDB" id="A0A328C8X4"/>
<proteinExistence type="predicted"/>
<evidence type="ECO:0000313" key="1">
    <source>
        <dbReference type="EMBL" id="RAL23064.1"/>
    </source>
</evidence>
<dbReference type="Proteomes" id="UP000249169">
    <property type="component" value="Unassembled WGS sequence"/>
</dbReference>
<name>A0A328C8X4_9DELT</name>
<dbReference type="Gene3D" id="3.30.450.30">
    <property type="entry name" value="Dynein light chain 2a, cytoplasmic"/>
    <property type="match status" value="1"/>
</dbReference>
<evidence type="ECO:0008006" key="3">
    <source>
        <dbReference type="Google" id="ProtNLM"/>
    </source>
</evidence>
<gene>
    <name evidence="1" type="ORF">DL240_09265</name>
</gene>
<dbReference type="SUPFAM" id="SSF103196">
    <property type="entry name" value="Roadblock/LC7 domain"/>
    <property type="match status" value="1"/>
</dbReference>
<dbReference type="RefSeq" id="WP_111729592.1">
    <property type="nucleotide sequence ID" value="NZ_QHKO01000003.1"/>
</dbReference>
<organism evidence="1 2">
    <name type="scientific">Lujinxingia litoralis</name>
    <dbReference type="NCBI Taxonomy" id="2211119"/>
    <lineage>
        <taxon>Bacteria</taxon>
        <taxon>Deltaproteobacteria</taxon>
        <taxon>Bradymonadales</taxon>
        <taxon>Lujinxingiaceae</taxon>
        <taxon>Lujinxingia</taxon>
    </lineage>
</organism>
<keyword evidence="2" id="KW-1185">Reference proteome</keyword>
<reference evidence="1 2" key="1">
    <citation type="submission" date="2018-05" db="EMBL/GenBank/DDBJ databases">
        <title>Lujinxingia marina gen. nov. sp. nov., a new facultative anaerobic member of the class Deltaproteobacteria, and proposal of Lujinxingaceae fam. nov.</title>
        <authorList>
            <person name="Li C.-M."/>
        </authorList>
    </citation>
    <scope>NUCLEOTIDE SEQUENCE [LARGE SCALE GENOMIC DNA]</scope>
    <source>
        <strain evidence="1 2">B210</strain>
    </source>
</reference>
<evidence type="ECO:0000313" key="2">
    <source>
        <dbReference type="Proteomes" id="UP000249169"/>
    </source>
</evidence>
<sequence length="118" mass="13044">MFKQKLTSVVNNVEGAIGCLLIGFDGIPIDSVYKDEELPQMSAVAIELSNLLDKFRRLQIYDVGEVNEVSITAGTITALAKVVAEEYLLILALSVEGNVNRGQTMLRLISPFVEREMR</sequence>
<accession>A0A328C8X4</accession>
<dbReference type="EMBL" id="QHKO01000003">
    <property type="protein sequence ID" value="RAL23064.1"/>
    <property type="molecule type" value="Genomic_DNA"/>
</dbReference>
<protein>
    <recommendedName>
        <fullName evidence="3">Roadblock/LAMTOR2 domain-containing protein</fullName>
    </recommendedName>
</protein>